<protein>
    <submittedName>
        <fullName evidence="1">Uncharacterized protein</fullName>
    </submittedName>
</protein>
<dbReference type="Gene3D" id="1.10.1740.10">
    <property type="match status" value="1"/>
</dbReference>
<name>A0A3B7N0G2_9BACT</name>
<keyword evidence="2" id="KW-1185">Reference proteome</keyword>
<dbReference type="EMBL" id="CP032157">
    <property type="protein sequence ID" value="AXY75921.1"/>
    <property type="molecule type" value="Genomic_DNA"/>
</dbReference>
<dbReference type="SUPFAM" id="SSF88946">
    <property type="entry name" value="Sigma2 domain of RNA polymerase sigma factors"/>
    <property type="match status" value="1"/>
</dbReference>
<gene>
    <name evidence="1" type="ORF">D3H65_18890</name>
</gene>
<dbReference type="InterPro" id="IPR013325">
    <property type="entry name" value="RNA_pol_sigma_r2"/>
</dbReference>
<dbReference type="GO" id="GO:0003700">
    <property type="term" value="F:DNA-binding transcription factor activity"/>
    <property type="evidence" value="ECO:0007669"/>
    <property type="project" value="InterPro"/>
</dbReference>
<dbReference type="OrthoDB" id="656273at2"/>
<evidence type="ECO:0000313" key="2">
    <source>
        <dbReference type="Proteomes" id="UP000263900"/>
    </source>
</evidence>
<dbReference type="Proteomes" id="UP000263900">
    <property type="component" value="Chromosome"/>
</dbReference>
<dbReference type="GO" id="GO:0006352">
    <property type="term" value="P:DNA-templated transcription initiation"/>
    <property type="evidence" value="ECO:0007669"/>
    <property type="project" value="InterPro"/>
</dbReference>
<accession>A0A3B7N0G2</accession>
<organism evidence="1 2">
    <name type="scientific">Paraflavitalea soli</name>
    <dbReference type="NCBI Taxonomy" id="2315862"/>
    <lineage>
        <taxon>Bacteria</taxon>
        <taxon>Pseudomonadati</taxon>
        <taxon>Bacteroidota</taxon>
        <taxon>Chitinophagia</taxon>
        <taxon>Chitinophagales</taxon>
        <taxon>Chitinophagaceae</taxon>
        <taxon>Paraflavitalea</taxon>
    </lineage>
</organism>
<evidence type="ECO:0000313" key="1">
    <source>
        <dbReference type="EMBL" id="AXY75921.1"/>
    </source>
</evidence>
<sequence length="145" mass="17038">MIRIMDYQTFTANDAIALQLRADNIHAYQFILDQFSPALCFFATRLTGDEWAAAHITEQVALKLWDERKRFYSVAAIRDFLYASARDGCFRFVKKHQSHLKDDLTWLAIWQKTEGYIQCEIIRAEVLRQVSNNIEHLPCLRIKLI</sequence>
<proteinExistence type="predicted"/>
<dbReference type="AlphaFoldDB" id="A0A3B7N0G2"/>
<dbReference type="KEGG" id="pseg:D3H65_18890"/>
<reference evidence="1 2" key="1">
    <citation type="submission" date="2018-09" db="EMBL/GenBank/DDBJ databases">
        <title>Genome sequencing of strain 6GH32-13.</title>
        <authorList>
            <person name="Weon H.-Y."/>
            <person name="Heo J."/>
            <person name="Kwon S.-W."/>
        </authorList>
    </citation>
    <scope>NUCLEOTIDE SEQUENCE [LARGE SCALE GENOMIC DNA]</scope>
    <source>
        <strain evidence="1 2">5GH32-13</strain>
    </source>
</reference>